<dbReference type="EMBL" id="BAABAB010000021">
    <property type="protein sequence ID" value="GAA3625535.1"/>
    <property type="molecule type" value="Genomic_DNA"/>
</dbReference>
<accession>A0ABP7A5Y6</accession>
<dbReference type="Gene3D" id="3.30.465.10">
    <property type="match status" value="1"/>
</dbReference>
<dbReference type="PANTHER" id="PTHR42973">
    <property type="entry name" value="BINDING OXIDOREDUCTASE, PUTATIVE (AFU_ORTHOLOGUE AFUA_1G17690)-RELATED"/>
    <property type="match status" value="1"/>
</dbReference>
<dbReference type="Pfam" id="PF08031">
    <property type="entry name" value="BBE"/>
    <property type="match status" value="1"/>
</dbReference>
<dbReference type="InterPro" id="IPR012951">
    <property type="entry name" value="BBE"/>
</dbReference>
<evidence type="ECO:0000259" key="6">
    <source>
        <dbReference type="PROSITE" id="PS51387"/>
    </source>
</evidence>
<comment type="caution">
    <text evidence="7">The sequence shown here is derived from an EMBL/GenBank/DDBJ whole genome shotgun (WGS) entry which is preliminary data.</text>
</comment>
<name>A0ABP7A5Y6_9ACTN</name>
<dbReference type="InterPro" id="IPR016169">
    <property type="entry name" value="FAD-bd_PCMH_sub2"/>
</dbReference>
<feature type="domain" description="FAD-binding PCMH-type" evidence="6">
    <location>
        <begin position="43"/>
        <end position="212"/>
    </location>
</feature>
<evidence type="ECO:0000313" key="7">
    <source>
        <dbReference type="EMBL" id="GAA3625535.1"/>
    </source>
</evidence>
<dbReference type="InterPro" id="IPR036318">
    <property type="entry name" value="FAD-bd_PCMH-like_sf"/>
</dbReference>
<keyword evidence="8" id="KW-1185">Reference proteome</keyword>
<dbReference type="PANTHER" id="PTHR42973:SF39">
    <property type="entry name" value="FAD-BINDING PCMH-TYPE DOMAIN-CONTAINING PROTEIN"/>
    <property type="match status" value="1"/>
</dbReference>
<proteinExistence type="inferred from homology"/>
<dbReference type="InterPro" id="IPR006094">
    <property type="entry name" value="Oxid_FAD_bind_N"/>
</dbReference>
<evidence type="ECO:0000256" key="2">
    <source>
        <dbReference type="ARBA" id="ARBA00005466"/>
    </source>
</evidence>
<dbReference type="Proteomes" id="UP001501490">
    <property type="component" value="Unassembled WGS sequence"/>
</dbReference>
<keyword evidence="5" id="KW-0560">Oxidoreductase</keyword>
<comment type="similarity">
    <text evidence="2">Belongs to the oxygen-dependent FAD-linked oxidoreductase family.</text>
</comment>
<dbReference type="SUPFAM" id="SSF56176">
    <property type="entry name" value="FAD-binding/transporter-associated domain-like"/>
    <property type="match status" value="1"/>
</dbReference>
<dbReference type="PROSITE" id="PS00862">
    <property type="entry name" value="OX2_COVAL_FAD"/>
    <property type="match status" value="1"/>
</dbReference>
<dbReference type="Pfam" id="PF01565">
    <property type="entry name" value="FAD_binding_4"/>
    <property type="match status" value="1"/>
</dbReference>
<evidence type="ECO:0000256" key="4">
    <source>
        <dbReference type="ARBA" id="ARBA00022827"/>
    </source>
</evidence>
<dbReference type="InterPro" id="IPR006093">
    <property type="entry name" value="Oxy_OxRdtase_FAD_BS"/>
</dbReference>
<dbReference type="InterPro" id="IPR016166">
    <property type="entry name" value="FAD-bd_PCMH"/>
</dbReference>
<reference evidence="8" key="1">
    <citation type="journal article" date="2019" name="Int. J. Syst. Evol. Microbiol.">
        <title>The Global Catalogue of Microorganisms (GCM) 10K type strain sequencing project: providing services to taxonomists for standard genome sequencing and annotation.</title>
        <authorList>
            <consortium name="The Broad Institute Genomics Platform"/>
            <consortium name="The Broad Institute Genome Sequencing Center for Infectious Disease"/>
            <person name="Wu L."/>
            <person name="Ma J."/>
        </authorList>
    </citation>
    <scope>NUCLEOTIDE SEQUENCE [LARGE SCALE GENOMIC DNA]</scope>
    <source>
        <strain evidence="8">JCM 16929</strain>
    </source>
</reference>
<evidence type="ECO:0000256" key="1">
    <source>
        <dbReference type="ARBA" id="ARBA00001974"/>
    </source>
</evidence>
<keyword evidence="3" id="KW-0285">Flavoprotein</keyword>
<dbReference type="InterPro" id="IPR016167">
    <property type="entry name" value="FAD-bd_PCMH_sub1"/>
</dbReference>
<dbReference type="Gene3D" id="3.40.462.20">
    <property type="match status" value="1"/>
</dbReference>
<protein>
    <submittedName>
        <fullName evidence="7">FAD-binding oxidoreductase</fullName>
    </submittedName>
</protein>
<gene>
    <name evidence="7" type="ORF">GCM10022236_29840</name>
</gene>
<dbReference type="Gene3D" id="3.30.43.10">
    <property type="entry name" value="Uridine Diphospho-n-acetylenolpyruvylglucosamine Reductase, domain 2"/>
    <property type="match status" value="1"/>
</dbReference>
<sequence>MTTTDDRPAPGRVEGLRDELDGMFFLPGEPGYDEHRRAWNLRARHEPAAVVRAGTAEDVRRTVRWAAAAGLGVGVMATGHGTGAAVDASGILINTSALRRVSADPGRRMARVEAGAIWQDVIDAAAPHGLAGLAGSMTGVGVVGYTLGGGFGWLGRRYGLAAHSVTGAEIVTAGGDLLRTDAGRDPDLFWAIRGGTGNLGIVTALEFALHPVREVYAGNLYYPLDRARDVLEFAAEWSRGVPDELTAAITFRRFPPAPAVPQGLRGRSLVAMRGCHCGDLGQARALIDHARAALGPAEVDTFAVMPAAGLAAVSLDPVDPLPALSHSELLADLTPEAIEAVLGLTGADSPLVMFELRQLGGALIGPAEALSPLAHTSARFSLNAIGVTPGAPQEATVRAHLARVAAELGPHVTGESYLNFLDLDGATPDRIRAAYTAADLDRLQRVKAGHDPDNVFRFNRNVQPPIER</sequence>
<dbReference type="InterPro" id="IPR050416">
    <property type="entry name" value="FAD-linked_Oxidoreductase"/>
</dbReference>
<evidence type="ECO:0000256" key="3">
    <source>
        <dbReference type="ARBA" id="ARBA00022630"/>
    </source>
</evidence>
<evidence type="ECO:0000256" key="5">
    <source>
        <dbReference type="ARBA" id="ARBA00023002"/>
    </source>
</evidence>
<organism evidence="7 8">
    <name type="scientific">Microlunatus ginsengisoli</name>
    <dbReference type="NCBI Taxonomy" id="363863"/>
    <lineage>
        <taxon>Bacteria</taxon>
        <taxon>Bacillati</taxon>
        <taxon>Actinomycetota</taxon>
        <taxon>Actinomycetes</taxon>
        <taxon>Propionibacteriales</taxon>
        <taxon>Propionibacteriaceae</taxon>
        <taxon>Microlunatus</taxon>
    </lineage>
</organism>
<dbReference type="PROSITE" id="PS51387">
    <property type="entry name" value="FAD_PCMH"/>
    <property type="match status" value="1"/>
</dbReference>
<evidence type="ECO:0000313" key="8">
    <source>
        <dbReference type="Proteomes" id="UP001501490"/>
    </source>
</evidence>
<comment type="cofactor">
    <cofactor evidence="1">
        <name>FAD</name>
        <dbReference type="ChEBI" id="CHEBI:57692"/>
    </cofactor>
</comment>
<dbReference type="RefSeq" id="WP_344805887.1">
    <property type="nucleotide sequence ID" value="NZ_BAABAB010000021.1"/>
</dbReference>
<keyword evidence="4" id="KW-0274">FAD</keyword>